<keyword evidence="2" id="KW-1003">Cell membrane</keyword>
<evidence type="ECO:0000256" key="2">
    <source>
        <dbReference type="ARBA" id="ARBA00022475"/>
    </source>
</evidence>
<name>A0A2I4PH34_ADELI</name>
<comment type="caution">
    <text evidence="10">Lacks conserved residue(s) required for the propagation of feature annotation.</text>
</comment>
<evidence type="ECO:0000256" key="9">
    <source>
        <dbReference type="ARBA" id="ARBA00023224"/>
    </source>
</evidence>
<dbReference type="InterPro" id="IPR004117">
    <property type="entry name" value="7tm6_olfct_rcpt"/>
</dbReference>
<protein>
    <recommendedName>
        <fullName evidence="10">Odorant receptor</fullName>
    </recommendedName>
</protein>
<feature type="transmembrane region" description="Helical" evidence="10">
    <location>
        <begin position="137"/>
        <end position="158"/>
    </location>
</feature>
<reference evidence="11" key="1">
    <citation type="submission" date="2016-01" db="EMBL/GenBank/DDBJ databases">
        <title>Candidate chemosensory genes identified in Adelphocoris lineolatus (Goeze) (Hemiptera: Miridae) by antennal transcriptome analysis.</title>
        <authorList>
            <person name="Xiao Y."/>
        </authorList>
    </citation>
    <scope>NUCLEOTIDE SEQUENCE</scope>
</reference>
<feature type="transmembrane region" description="Helical" evidence="10">
    <location>
        <begin position="85"/>
        <end position="104"/>
    </location>
</feature>
<feature type="transmembrane region" description="Helical" evidence="10">
    <location>
        <begin position="51"/>
        <end position="73"/>
    </location>
</feature>
<dbReference type="AlphaFoldDB" id="A0A2I4PH34"/>
<dbReference type="PANTHER" id="PTHR21137:SF35">
    <property type="entry name" value="ODORANT RECEPTOR 19A-RELATED"/>
    <property type="match status" value="1"/>
</dbReference>
<dbReference type="GO" id="GO:0004984">
    <property type="term" value="F:olfactory receptor activity"/>
    <property type="evidence" value="ECO:0007669"/>
    <property type="project" value="InterPro"/>
</dbReference>
<dbReference type="GO" id="GO:0007165">
    <property type="term" value="P:signal transduction"/>
    <property type="evidence" value="ECO:0007669"/>
    <property type="project" value="UniProtKB-KW"/>
</dbReference>
<keyword evidence="8 10" id="KW-0675">Receptor</keyword>
<keyword evidence="7 10" id="KW-0472">Membrane</keyword>
<comment type="subcellular location">
    <subcellularLocation>
        <location evidence="1 10">Cell membrane</location>
        <topology evidence="1 10">Multi-pass membrane protein</topology>
    </subcellularLocation>
</comment>
<evidence type="ECO:0000256" key="7">
    <source>
        <dbReference type="ARBA" id="ARBA00023136"/>
    </source>
</evidence>
<evidence type="ECO:0000256" key="10">
    <source>
        <dbReference type="RuleBase" id="RU351113"/>
    </source>
</evidence>
<evidence type="ECO:0000256" key="5">
    <source>
        <dbReference type="ARBA" id="ARBA00022725"/>
    </source>
</evidence>
<evidence type="ECO:0000256" key="1">
    <source>
        <dbReference type="ARBA" id="ARBA00004651"/>
    </source>
</evidence>
<keyword evidence="6 10" id="KW-1133">Transmembrane helix</keyword>
<evidence type="ECO:0000256" key="4">
    <source>
        <dbReference type="ARBA" id="ARBA00022692"/>
    </source>
</evidence>
<dbReference type="GO" id="GO:0005886">
    <property type="term" value="C:plasma membrane"/>
    <property type="evidence" value="ECO:0007669"/>
    <property type="project" value="UniProtKB-SubCell"/>
</dbReference>
<keyword evidence="3 10" id="KW-0716">Sensory transduction</keyword>
<dbReference type="PANTHER" id="PTHR21137">
    <property type="entry name" value="ODORANT RECEPTOR"/>
    <property type="match status" value="1"/>
</dbReference>
<evidence type="ECO:0000256" key="8">
    <source>
        <dbReference type="ARBA" id="ARBA00023170"/>
    </source>
</evidence>
<evidence type="ECO:0000256" key="6">
    <source>
        <dbReference type="ARBA" id="ARBA00022989"/>
    </source>
</evidence>
<feature type="transmembrane region" description="Helical" evidence="10">
    <location>
        <begin position="265"/>
        <end position="290"/>
    </location>
</feature>
<keyword evidence="9 10" id="KW-0807">Transducer</keyword>
<sequence>MTQSELGMFNGLKLNSSVRIEKWISFGYRLLLLGMTPEKFLDKSPAGRVRVYLTLFMIQSFYCCHEIAAVVYFSRSLLERITHGYIMTYVVAFNMEWYFLLYCVRSFHENELHLERFESTQAHFEFSERAFDRNTKVFLTCLAICVAWWGTNNSIYIFGPLLETVMSFIRSGEFKQVSILPQVFSMPWWLQIIVYIHNALLIFSALVYCVSSFIILGSKILKVKTQCDILSEALKNDTGEESNVRAYVKDHIQIIKAAKLLNEQLATLNAIIFTACYLQIAIQMFTLTLFEPSGAYFFAIAFDSLSIFLILSIQCWFASIITLALESVSDAVYETDWYRRDKTDTLDVLLMLQMAQQEVSQKIWFKSLKVERAASLNMIRSSYAMYTALMIFQD</sequence>
<evidence type="ECO:0000313" key="11">
    <source>
        <dbReference type="EMBL" id="APZ81463.1"/>
    </source>
</evidence>
<organism evidence="11">
    <name type="scientific">Adelphocoris lineolatus</name>
    <name type="common">Alfalfa plant bug</name>
    <dbReference type="NCBI Taxonomy" id="236346"/>
    <lineage>
        <taxon>Eukaryota</taxon>
        <taxon>Metazoa</taxon>
        <taxon>Ecdysozoa</taxon>
        <taxon>Arthropoda</taxon>
        <taxon>Hexapoda</taxon>
        <taxon>Insecta</taxon>
        <taxon>Pterygota</taxon>
        <taxon>Neoptera</taxon>
        <taxon>Paraneoptera</taxon>
        <taxon>Hemiptera</taxon>
        <taxon>Heteroptera</taxon>
        <taxon>Panheteroptera</taxon>
        <taxon>Cimicomorpha</taxon>
        <taxon>Miridae</taxon>
        <taxon>Mirini</taxon>
        <taxon>Adelphocoris</taxon>
    </lineage>
</organism>
<keyword evidence="5 10" id="KW-0552">Olfaction</keyword>
<accession>A0A2I4PH34</accession>
<dbReference type="GO" id="GO:0005549">
    <property type="term" value="F:odorant binding"/>
    <property type="evidence" value="ECO:0007669"/>
    <property type="project" value="InterPro"/>
</dbReference>
<comment type="similarity">
    <text evidence="10">Belongs to the insect chemoreceptor superfamily. Heteromeric odorant receptor channel (TC 1.A.69) family.</text>
</comment>
<feature type="transmembrane region" description="Helical" evidence="10">
    <location>
        <begin position="188"/>
        <end position="216"/>
    </location>
</feature>
<proteinExistence type="evidence at transcript level"/>
<dbReference type="EMBL" id="KU523641">
    <property type="protein sequence ID" value="APZ81463.1"/>
    <property type="molecule type" value="mRNA"/>
</dbReference>
<keyword evidence="4 10" id="KW-0812">Transmembrane</keyword>
<dbReference type="Pfam" id="PF02949">
    <property type="entry name" value="7tm_6"/>
    <property type="match status" value="1"/>
</dbReference>
<evidence type="ECO:0000256" key="3">
    <source>
        <dbReference type="ARBA" id="ARBA00022606"/>
    </source>
</evidence>